<reference evidence="1" key="1">
    <citation type="submission" date="2019-12" db="EMBL/GenBank/DDBJ databases">
        <title>Genome sequencing and annotation of Brassica cretica.</title>
        <authorList>
            <person name="Studholme D.J."/>
            <person name="Sarris P.F."/>
        </authorList>
    </citation>
    <scope>NUCLEOTIDE SEQUENCE</scope>
    <source>
        <strain evidence="1">PFS-102/07</strain>
        <tissue evidence="1">Leaf</tissue>
    </source>
</reference>
<comment type="caution">
    <text evidence="1">The sequence shown here is derived from an EMBL/GenBank/DDBJ whole genome shotgun (WGS) entry which is preliminary data.</text>
</comment>
<gene>
    <name evidence="1" type="ORF">F2Q70_00016760</name>
</gene>
<accession>A0A8S9HWK6</accession>
<evidence type="ECO:0000313" key="1">
    <source>
        <dbReference type="EMBL" id="KAF2563351.1"/>
    </source>
</evidence>
<name>A0A8S9HWK6_BRACR</name>
<protein>
    <submittedName>
        <fullName evidence="1">Uncharacterized protein</fullName>
    </submittedName>
</protein>
<proteinExistence type="predicted"/>
<dbReference type="EMBL" id="QGKY02001250">
    <property type="protein sequence ID" value="KAF2563351.1"/>
    <property type="molecule type" value="Genomic_DNA"/>
</dbReference>
<dbReference type="AlphaFoldDB" id="A0A8S9HWK6"/>
<sequence length="319" mass="34509">MENKSLSAKKAHVISIISAGVEQINVNPDLGWSDDEEDVLMDNLVKCIQDGFSFSNSHFTGGVSKADASPMHNPVRSSNPMGGSAPFDACTIIPNAMRFANNDTSQTNKAEVAHAGYANENVGGEDMAGNNRTAPSRAGVVNNSASPLVDMLPISICDVNAFHIKDVPDVDNGDQPMNEDAPVPLSDIDAHVPPIGKASDQNVIDVGSLSLDSRELSAIVDMSSHLPAKVVDVLIHHTRSMFLSNSEQIQSRNSVFLDKKFVSLLAKTFTKFSKSSKKESFRFPPSLCEYVVGDCPIIEAIRLYFPFNFVKKALGWGLR</sequence>
<organism evidence="1">
    <name type="scientific">Brassica cretica</name>
    <name type="common">Mustard</name>
    <dbReference type="NCBI Taxonomy" id="69181"/>
    <lineage>
        <taxon>Eukaryota</taxon>
        <taxon>Viridiplantae</taxon>
        <taxon>Streptophyta</taxon>
        <taxon>Embryophyta</taxon>
        <taxon>Tracheophyta</taxon>
        <taxon>Spermatophyta</taxon>
        <taxon>Magnoliopsida</taxon>
        <taxon>eudicotyledons</taxon>
        <taxon>Gunneridae</taxon>
        <taxon>Pentapetalae</taxon>
        <taxon>rosids</taxon>
        <taxon>malvids</taxon>
        <taxon>Brassicales</taxon>
        <taxon>Brassicaceae</taxon>
        <taxon>Brassiceae</taxon>
        <taxon>Brassica</taxon>
    </lineage>
</organism>